<sequence>MTVFLALNLGKSQSVPVACSAIEVFQKLGVSVILDKKAQPFFTQTTDLSFLQQDEAISACDVIITIGGDGTILHIARQSLGFEKPLFGINLGRMGFLATVEENELADKLERLVRGDYTLDKRRLLAVDVQGKNSFCQYALNDLVVFKKGIAQTVDVRIWCDEILVNHYQGDGVVVATPTGSTAYSLSAGGPVLDARISGLVVTPICAHSMHSPPMVFSAERKLRIQVMSPTQELALLSCDGLQEEAIFHDDIVSVSLSDRSISLICFNEADQFEAIDKKLKGR</sequence>
<dbReference type="InterPro" id="IPR017438">
    <property type="entry name" value="ATP-NAD_kinase_N"/>
</dbReference>
<evidence type="ECO:0000256" key="2">
    <source>
        <dbReference type="ARBA" id="ARBA00022777"/>
    </source>
</evidence>
<comment type="subcellular location">
    <subcellularLocation>
        <location evidence="6">Cytoplasm</location>
    </subcellularLocation>
</comment>
<dbReference type="Gene3D" id="3.40.50.10330">
    <property type="entry name" value="Probable inorganic polyphosphate/atp-NAD kinase, domain 1"/>
    <property type="match status" value="1"/>
</dbReference>
<comment type="catalytic activity">
    <reaction evidence="5 6">
        <text>NAD(+) + ATP = ADP + NADP(+) + H(+)</text>
        <dbReference type="Rhea" id="RHEA:18629"/>
        <dbReference type="ChEBI" id="CHEBI:15378"/>
        <dbReference type="ChEBI" id="CHEBI:30616"/>
        <dbReference type="ChEBI" id="CHEBI:57540"/>
        <dbReference type="ChEBI" id="CHEBI:58349"/>
        <dbReference type="ChEBI" id="CHEBI:456216"/>
        <dbReference type="EC" id="2.7.1.23"/>
    </reaction>
</comment>
<dbReference type="Pfam" id="PF01513">
    <property type="entry name" value="NAD_kinase"/>
    <property type="match status" value="1"/>
</dbReference>
<keyword evidence="6" id="KW-0067">ATP-binding</keyword>
<comment type="similarity">
    <text evidence="6">Belongs to the NAD kinase family.</text>
</comment>
<dbReference type="RefSeq" id="WP_349216287.1">
    <property type="nucleotide sequence ID" value="NZ_JBBMFA010000095.1"/>
</dbReference>
<evidence type="ECO:0000313" key="7">
    <source>
        <dbReference type="EMBL" id="MEQ2520742.1"/>
    </source>
</evidence>
<comment type="caution">
    <text evidence="6">Lacks conserved residue(s) required for the propagation of feature annotation.</text>
</comment>
<dbReference type="InterPro" id="IPR016064">
    <property type="entry name" value="NAD/diacylglycerol_kinase_sf"/>
</dbReference>
<evidence type="ECO:0000256" key="3">
    <source>
        <dbReference type="ARBA" id="ARBA00022857"/>
    </source>
</evidence>
<evidence type="ECO:0000313" key="8">
    <source>
        <dbReference type="Proteomes" id="UP001477672"/>
    </source>
</evidence>
<keyword evidence="6" id="KW-0963">Cytoplasm</keyword>
<evidence type="ECO:0000256" key="1">
    <source>
        <dbReference type="ARBA" id="ARBA00022679"/>
    </source>
</evidence>
<dbReference type="PANTHER" id="PTHR20275">
    <property type="entry name" value="NAD KINASE"/>
    <property type="match status" value="1"/>
</dbReference>
<proteinExistence type="inferred from homology"/>
<organism evidence="7 8">
    <name type="scientific">Ruthenibacterium intestinale</name>
    <dbReference type="NCBI Taxonomy" id="3133163"/>
    <lineage>
        <taxon>Bacteria</taxon>
        <taxon>Bacillati</taxon>
        <taxon>Bacillota</taxon>
        <taxon>Clostridia</taxon>
        <taxon>Eubacteriales</taxon>
        <taxon>Oscillospiraceae</taxon>
        <taxon>Ruthenibacterium</taxon>
    </lineage>
</organism>
<evidence type="ECO:0000256" key="6">
    <source>
        <dbReference type="HAMAP-Rule" id="MF_00361"/>
    </source>
</evidence>
<evidence type="ECO:0000256" key="5">
    <source>
        <dbReference type="ARBA" id="ARBA00047925"/>
    </source>
</evidence>
<keyword evidence="1 6" id="KW-0808">Transferase</keyword>
<protein>
    <recommendedName>
        <fullName evidence="6">NAD kinase</fullName>
        <ecNumber evidence="6">2.7.1.23</ecNumber>
    </recommendedName>
    <alternativeName>
        <fullName evidence="6">ATP-dependent NAD kinase</fullName>
    </alternativeName>
</protein>
<dbReference type="SUPFAM" id="SSF111331">
    <property type="entry name" value="NAD kinase/diacylglycerol kinase-like"/>
    <property type="match status" value="1"/>
</dbReference>
<evidence type="ECO:0000256" key="4">
    <source>
        <dbReference type="ARBA" id="ARBA00023027"/>
    </source>
</evidence>
<dbReference type="PANTHER" id="PTHR20275:SF0">
    <property type="entry name" value="NAD KINASE"/>
    <property type="match status" value="1"/>
</dbReference>
<reference evidence="7 8" key="1">
    <citation type="submission" date="2024-03" db="EMBL/GenBank/DDBJ databases">
        <title>Human intestinal bacterial collection.</title>
        <authorList>
            <person name="Pauvert C."/>
            <person name="Hitch T.C.A."/>
            <person name="Clavel T."/>
        </authorList>
    </citation>
    <scope>NUCLEOTIDE SEQUENCE [LARGE SCALE GENOMIC DNA]</scope>
    <source>
        <strain evidence="7 8">CLA-JM-H11</strain>
    </source>
</reference>
<keyword evidence="6" id="KW-0547">Nucleotide-binding</keyword>
<feature type="binding site" evidence="6">
    <location>
        <position position="171"/>
    </location>
    <ligand>
        <name>NAD(+)</name>
        <dbReference type="ChEBI" id="CHEBI:57540"/>
    </ligand>
</feature>
<dbReference type="Pfam" id="PF20143">
    <property type="entry name" value="NAD_kinase_C"/>
    <property type="match status" value="1"/>
</dbReference>
<keyword evidence="2 6" id="KW-0418">Kinase</keyword>
<comment type="caution">
    <text evidence="7">The sequence shown here is derived from an EMBL/GenBank/DDBJ whole genome shotgun (WGS) entry which is preliminary data.</text>
</comment>
<dbReference type="InterPro" id="IPR017437">
    <property type="entry name" value="ATP-NAD_kinase_PpnK-typ_C"/>
</dbReference>
<feature type="binding site" evidence="6">
    <location>
        <begin position="182"/>
        <end position="187"/>
    </location>
    <ligand>
        <name>NAD(+)</name>
        <dbReference type="ChEBI" id="CHEBI:57540"/>
    </ligand>
</feature>
<dbReference type="Proteomes" id="UP001477672">
    <property type="component" value="Unassembled WGS sequence"/>
</dbReference>
<gene>
    <name evidence="6" type="primary">nadK</name>
    <name evidence="7" type="ORF">WMO24_09915</name>
</gene>
<feature type="binding site" evidence="6">
    <location>
        <position position="74"/>
    </location>
    <ligand>
        <name>NAD(+)</name>
        <dbReference type="ChEBI" id="CHEBI:57540"/>
    </ligand>
</feature>
<feature type="binding site" evidence="6">
    <location>
        <begin position="141"/>
        <end position="142"/>
    </location>
    <ligand>
        <name>NAD(+)</name>
        <dbReference type="ChEBI" id="CHEBI:57540"/>
    </ligand>
</feature>
<keyword evidence="8" id="KW-1185">Reference proteome</keyword>
<dbReference type="Gene3D" id="2.60.200.30">
    <property type="entry name" value="Probable inorganic polyphosphate/atp-NAD kinase, domain 2"/>
    <property type="match status" value="1"/>
</dbReference>
<dbReference type="InterPro" id="IPR002504">
    <property type="entry name" value="NADK"/>
</dbReference>
<dbReference type="EC" id="2.7.1.23" evidence="6"/>
<accession>A0ABV1GGE8</accession>
<comment type="cofactor">
    <cofactor evidence="6">
        <name>a divalent metal cation</name>
        <dbReference type="ChEBI" id="CHEBI:60240"/>
    </cofactor>
</comment>
<dbReference type="GO" id="GO:0016301">
    <property type="term" value="F:kinase activity"/>
    <property type="evidence" value="ECO:0007669"/>
    <property type="project" value="UniProtKB-KW"/>
</dbReference>
<dbReference type="EMBL" id="JBBMFA010000095">
    <property type="protein sequence ID" value="MEQ2520742.1"/>
    <property type="molecule type" value="Genomic_DNA"/>
</dbReference>
<keyword evidence="3 6" id="KW-0521">NADP</keyword>
<feature type="active site" description="Proton acceptor" evidence="6">
    <location>
        <position position="69"/>
    </location>
</feature>
<name>A0ABV1GGE8_9FIRM</name>
<comment type="function">
    <text evidence="6">Involved in the regulation of the intracellular balance of NAD and NADP, and is a key enzyme in the biosynthesis of NADP. Catalyzes specifically the phosphorylation on 2'-hydroxyl of the adenosine moiety of NAD to yield NADP.</text>
</comment>
<dbReference type="HAMAP" id="MF_00361">
    <property type="entry name" value="NAD_kinase"/>
    <property type="match status" value="1"/>
</dbReference>
<feature type="binding site" evidence="6">
    <location>
        <begin position="69"/>
        <end position="70"/>
    </location>
    <ligand>
        <name>NAD(+)</name>
        <dbReference type="ChEBI" id="CHEBI:57540"/>
    </ligand>
</feature>
<keyword evidence="4 6" id="KW-0520">NAD</keyword>